<keyword evidence="1" id="KW-0648">Protein biosynthesis</keyword>
<dbReference type="GO" id="GO:0006425">
    <property type="term" value="P:glutaminyl-tRNA aminoacylation"/>
    <property type="evidence" value="ECO:0007669"/>
    <property type="project" value="TreeGrafter"/>
</dbReference>
<evidence type="ECO:0000313" key="3">
    <source>
        <dbReference type="EMBL" id="KKK58996.1"/>
    </source>
</evidence>
<feature type="non-terminal residue" evidence="3">
    <location>
        <position position="1"/>
    </location>
</feature>
<accession>A0A0F8ZG62</accession>
<sequence>PESKTGGPTADRKVKGTLHWVSASHAVEAEVKLYEQLFLEDDPEQDEEKRDFTELLNPDSLEVLTGCKLEPSLARATGGHSFQFMRLGYFCVDSKDSKPGRPVFNRTVTLRDAWAKIKKKQENKGA</sequence>
<dbReference type="GO" id="GO:0005829">
    <property type="term" value="C:cytosol"/>
    <property type="evidence" value="ECO:0007669"/>
    <property type="project" value="TreeGrafter"/>
</dbReference>
<reference evidence="3" key="1">
    <citation type="journal article" date="2015" name="Nature">
        <title>Complex archaea that bridge the gap between prokaryotes and eukaryotes.</title>
        <authorList>
            <person name="Spang A."/>
            <person name="Saw J.H."/>
            <person name="Jorgensen S.L."/>
            <person name="Zaremba-Niedzwiedzka K."/>
            <person name="Martijn J."/>
            <person name="Lind A.E."/>
            <person name="van Eijk R."/>
            <person name="Schleper C."/>
            <person name="Guy L."/>
            <person name="Ettema T.J."/>
        </authorList>
    </citation>
    <scope>NUCLEOTIDE SEQUENCE</scope>
</reference>
<dbReference type="InterPro" id="IPR011035">
    <property type="entry name" value="Ribosomal_bL25/Gln-tRNA_synth"/>
</dbReference>
<comment type="caution">
    <text evidence="3">The sequence shown here is derived from an EMBL/GenBank/DDBJ whole genome shotgun (WGS) entry which is preliminary data.</text>
</comment>
<dbReference type="InterPro" id="IPR049437">
    <property type="entry name" value="tRNA-synt_1c_C2"/>
</dbReference>
<dbReference type="PANTHER" id="PTHR43097">
    <property type="entry name" value="GLUTAMINE-TRNA LIGASE"/>
    <property type="match status" value="1"/>
</dbReference>
<dbReference type="AlphaFoldDB" id="A0A0F8ZG62"/>
<dbReference type="SUPFAM" id="SSF50715">
    <property type="entry name" value="Ribosomal protein L25-like"/>
    <property type="match status" value="1"/>
</dbReference>
<dbReference type="InterPro" id="IPR050132">
    <property type="entry name" value="Gln/Glu-tRNA_Ligase"/>
</dbReference>
<evidence type="ECO:0000259" key="2">
    <source>
        <dbReference type="Pfam" id="PF20974"/>
    </source>
</evidence>
<evidence type="ECO:0000256" key="1">
    <source>
        <dbReference type="ARBA" id="ARBA00022917"/>
    </source>
</evidence>
<feature type="domain" description="tRNA synthetases class I (E and Q) anti-codon binding" evidence="2">
    <location>
        <begin position="17"/>
        <end position="93"/>
    </location>
</feature>
<dbReference type="Gene3D" id="2.40.240.10">
    <property type="entry name" value="Ribosomal Protein L25, Chain P"/>
    <property type="match status" value="1"/>
</dbReference>
<dbReference type="EMBL" id="LAZR01063698">
    <property type="protein sequence ID" value="KKK58996.1"/>
    <property type="molecule type" value="Genomic_DNA"/>
</dbReference>
<dbReference type="Pfam" id="PF20974">
    <property type="entry name" value="tRNA-synt_1c_C2"/>
    <property type="match status" value="1"/>
</dbReference>
<organism evidence="3">
    <name type="scientific">marine sediment metagenome</name>
    <dbReference type="NCBI Taxonomy" id="412755"/>
    <lineage>
        <taxon>unclassified sequences</taxon>
        <taxon>metagenomes</taxon>
        <taxon>ecological metagenomes</taxon>
    </lineage>
</organism>
<protein>
    <recommendedName>
        <fullName evidence="2">tRNA synthetases class I (E and Q) anti-codon binding domain-containing protein</fullName>
    </recommendedName>
</protein>
<dbReference type="GO" id="GO:0004819">
    <property type="term" value="F:glutamine-tRNA ligase activity"/>
    <property type="evidence" value="ECO:0007669"/>
    <property type="project" value="TreeGrafter"/>
</dbReference>
<dbReference type="PANTHER" id="PTHR43097:SF5">
    <property type="entry name" value="GLUTAMATE--TRNA LIGASE"/>
    <property type="match status" value="1"/>
</dbReference>
<gene>
    <name evidence="3" type="ORF">LCGC14_3038820</name>
</gene>
<name>A0A0F8ZG62_9ZZZZ</name>
<dbReference type="InterPro" id="IPR020056">
    <property type="entry name" value="Rbsml_bL25/Gln-tRNA_synth_N"/>
</dbReference>
<proteinExistence type="predicted"/>